<dbReference type="RefSeq" id="WP_129599436.1">
    <property type="nucleotide sequence ID" value="NZ_SBLB01000001.1"/>
</dbReference>
<sequence length="206" mass="22487">MKFLDCNAITGPLTALTASNCMVMLQQVRRFGFQLLQPGTALGTDTTILAQGTHTAAMALTTDAKLLVPKFKVYSPELPSTEAVKIGSNDNSTPAGRSIVVGQTVPVFNGMYTGLTPTQYDEVETLFARANANADFDTLGFYAYLGDRQFMCSKTFGPIPAHSFFIGDPTGGQLHSLTQFPINFELEKGWYRDVMVVTLNFNHNLL</sequence>
<dbReference type="AlphaFoldDB" id="A0A4Q2UVC1"/>
<dbReference type="Proteomes" id="UP000290407">
    <property type="component" value="Unassembled WGS sequence"/>
</dbReference>
<protein>
    <submittedName>
        <fullName evidence="1">Uncharacterized protein</fullName>
    </submittedName>
</protein>
<gene>
    <name evidence="1" type="ORF">EQG79_01625</name>
</gene>
<evidence type="ECO:0000313" key="2">
    <source>
        <dbReference type="Proteomes" id="UP000290407"/>
    </source>
</evidence>
<comment type="caution">
    <text evidence="1">The sequence shown here is derived from an EMBL/GenBank/DDBJ whole genome shotgun (WGS) entry which is preliminary data.</text>
</comment>
<evidence type="ECO:0000313" key="1">
    <source>
        <dbReference type="EMBL" id="RYC70879.1"/>
    </source>
</evidence>
<dbReference type="EMBL" id="SBLB01000001">
    <property type="protein sequence ID" value="RYC70879.1"/>
    <property type="molecule type" value="Genomic_DNA"/>
</dbReference>
<reference evidence="1 2" key="1">
    <citation type="submission" date="2019-01" db="EMBL/GenBank/DDBJ databases">
        <title>Spirosoma flava sp. nov., a propanil-degrading bacterium isolated from herbicide-contaminated soil.</title>
        <authorList>
            <person name="Zhang L."/>
            <person name="Jiang J.-D."/>
        </authorList>
    </citation>
    <scope>NUCLEOTIDE SEQUENCE [LARGE SCALE GENOMIC DNA]</scope>
    <source>
        <strain evidence="1 2">TY50</strain>
    </source>
</reference>
<proteinExistence type="predicted"/>
<accession>A0A4Q2UVC1</accession>
<keyword evidence="2" id="KW-1185">Reference proteome</keyword>
<name>A0A4Q2UVC1_9BACT</name>
<organism evidence="1 2">
    <name type="scientific">Spirosoma sordidisoli</name>
    <dbReference type="NCBI Taxonomy" id="2502893"/>
    <lineage>
        <taxon>Bacteria</taxon>
        <taxon>Pseudomonadati</taxon>
        <taxon>Bacteroidota</taxon>
        <taxon>Cytophagia</taxon>
        <taxon>Cytophagales</taxon>
        <taxon>Cytophagaceae</taxon>
        <taxon>Spirosoma</taxon>
    </lineage>
</organism>